<dbReference type="KEGG" id="cpas:Clopa_3143"/>
<dbReference type="EMBL" id="CP003261">
    <property type="protein sequence ID" value="AGK97958.1"/>
    <property type="molecule type" value="Genomic_DNA"/>
</dbReference>
<dbReference type="HOGENOM" id="CLU_3182129_0_0_9"/>
<proteinExistence type="predicted"/>
<keyword evidence="2" id="KW-1185">Reference proteome</keyword>
<dbReference type="STRING" id="86416.Clopa_3143"/>
<dbReference type="AlphaFoldDB" id="R4K5V7"/>
<dbReference type="PATRIC" id="fig|86416.3.peg.3129"/>
<accession>R4K5V7</accession>
<sequence length="46" mass="5365">MKVNTETNQGDLDKYKDCKTCPNRAEKKLCCCGCVFNFCKYSLEEY</sequence>
<dbReference type="Proteomes" id="UP000013523">
    <property type="component" value="Chromosome"/>
</dbReference>
<evidence type="ECO:0000313" key="1">
    <source>
        <dbReference type="EMBL" id="AGK97958.1"/>
    </source>
</evidence>
<reference evidence="1 2" key="1">
    <citation type="submission" date="2012-01" db="EMBL/GenBank/DDBJ databases">
        <title>Complete sequence of chromosome of Clostridium pasteurianum BC1.</title>
        <authorList>
            <consortium name="US DOE Joint Genome Institute"/>
            <person name="Lucas S."/>
            <person name="Han J."/>
            <person name="Lapidus A."/>
            <person name="Cheng J.-F."/>
            <person name="Goodwin L."/>
            <person name="Pitluck S."/>
            <person name="Peters L."/>
            <person name="Mikhailova N."/>
            <person name="Teshima H."/>
            <person name="Detter J.C."/>
            <person name="Han C."/>
            <person name="Tapia R."/>
            <person name="Land M."/>
            <person name="Hauser L."/>
            <person name="Kyrpides N."/>
            <person name="Ivanova N."/>
            <person name="Pagani I."/>
            <person name="Dunn J."/>
            <person name="Taghavi S."/>
            <person name="Francis A."/>
            <person name="van der Lelie D."/>
            <person name="Woyke T."/>
        </authorList>
    </citation>
    <scope>NUCLEOTIDE SEQUENCE [LARGE SCALE GENOMIC DNA]</scope>
    <source>
        <strain evidence="1 2">BC1</strain>
    </source>
</reference>
<protein>
    <submittedName>
        <fullName evidence="1">Uncharacterized protein</fullName>
    </submittedName>
</protein>
<evidence type="ECO:0000313" key="2">
    <source>
        <dbReference type="Proteomes" id="UP000013523"/>
    </source>
</evidence>
<dbReference type="RefSeq" id="WP_015616246.1">
    <property type="nucleotide sequence ID" value="NC_021182.1"/>
</dbReference>
<gene>
    <name evidence="1" type="ORF">Clopa_3143</name>
</gene>
<organism evidence="1 2">
    <name type="scientific">Clostridium pasteurianum BC1</name>
    <dbReference type="NCBI Taxonomy" id="86416"/>
    <lineage>
        <taxon>Bacteria</taxon>
        <taxon>Bacillati</taxon>
        <taxon>Bacillota</taxon>
        <taxon>Clostridia</taxon>
        <taxon>Eubacteriales</taxon>
        <taxon>Clostridiaceae</taxon>
        <taxon>Clostridium</taxon>
    </lineage>
</organism>
<name>R4K5V7_CLOPA</name>